<evidence type="ECO:0000259" key="8">
    <source>
        <dbReference type="PROSITE" id="PS50109"/>
    </source>
</evidence>
<keyword evidence="7" id="KW-1133">Transmembrane helix</keyword>
<keyword evidence="7" id="KW-0812">Transmembrane</keyword>
<gene>
    <name evidence="9" type="ORF">A2Z33_00305</name>
</gene>
<feature type="transmembrane region" description="Helical" evidence="7">
    <location>
        <begin position="99"/>
        <end position="121"/>
    </location>
</feature>
<dbReference type="PROSITE" id="PS50109">
    <property type="entry name" value="HIS_KIN"/>
    <property type="match status" value="1"/>
</dbReference>
<dbReference type="FunFam" id="3.30.565.10:FF:000006">
    <property type="entry name" value="Sensor histidine kinase WalK"/>
    <property type="match status" value="1"/>
</dbReference>
<keyword evidence="5" id="KW-0418">Kinase</keyword>
<feature type="transmembrane region" description="Helical" evidence="7">
    <location>
        <begin position="249"/>
        <end position="269"/>
    </location>
</feature>
<dbReference type="GO" id="GO:0005886">
    <property type="term" value="C:plasma membrane"/>
    <property type="evidence" value="ECO:0007669"/>
    <property type="project" value="TreeGrafter"/>
</dbReference>
<dbReference type="InterPro" id="IPR004358">
    <property type="entry name" value="Sig_transdc_His_kin-like_C"/>
</dbReference>
<dbReference type="SUPFAM" id="SSF47384">
    <property type="entry name" value="Homodimeric domain of signal transducing histidine kinase"/>
    <property type="match status" value="1"/>
</dbReference>
<dbReference type="Gene3D" id="1.10.287.130">
    <property type="match status" value="1"/>
</dbReference>
<evidence type="ECO:0000256" key="7">
    <source>
        <dbReference type="SAM" id="Phobius"/>
    </source>
</evidence>
<feature type="transmembrane region" description="Helical" evidence="7">
    <location>
        <begin position="30"/>
        <end position="48"/>
    </location>
</feature>
<keyword evidence="7" id="KW-0472">Membrane</keyword>
<dbReference type="SMART" id="SM00387">
    <property type="entry name" value="HATPase_c"/>
    <property type="match status" value="1"/>
</dbReference>
<comment type="caution">
    <text evidence="9">The sequence shown here is derived from an EMBL/GenBank/DDBJ whole genome shotgun (WGS) entry which is preliminary data.</text>
</comment>
<keyword evidence="4" id="KW-0808">Transferase</keyword>
<dbReference type="PRINTS" id="PR00344">
    <property type="entry name" value="BCTRLSENSOR"/>
</dbReference>
<reference evidence="9 10" key="1">
    <citation type="journal article" date="2016" name="Nat. Commun.">
        <title>Thousands of microbial genomes shed light on interconnected biogeochemical processes in an aquifer system.</title>
        <authorList>
            <person name="Anantharaman K."/>
            <person name="Brown C.T."/>
            <person name="Hug L.A."/>
            <person name="Sharon I."/>
            <person name="Castelle C.J."/>
            <person name="Probst A.J."/>
            <person name="Thomas B.C."/>
            <person name="Singh A."/>
            <person name="Wilkins M.J."/>
            <person name="Karaoz U."/>
            <person name="Brodie E.L."/>
            <person name="Williams K.H."/>
            <person name="Hubbard S.S."/>
            <person name="Banfield J.F."/>
        </authorList>
    </citation>
    <scope>NUCLEOTIDE SEQUENCE [LARGE SCALE GENOMIC DNA]</scope>
</reference>
<feature type="transmembrane region" description="Helical" evidence="7">
    <location>
        <begin position="169"/>
        <end position="190"/>
    </location>
</feature>
<dbReference type="InterPro" id="IPR003661">
    <property type="entry name" value="HisK_dim/P_dom"/>
</dbReference>
<dbReference type="SUPFAM" id="SSF55874">
    <property type="entry name" value="ATPase domain of HSP90 chaperone/DNA topoisomerase II/histidine kinase"/>
    <property type="match status" value="1"/>
</dbReference>
<feature type="transmembrane region" description="Helical" evidence="7">
    <location>
        <begin position="202"/>
        <end position="224"/>
    </location>
</feature>
<dbReference type="InterPro" id="IPR035965">
    <property type="entry name" value="PAS-like_dom_sf"/>
</dbReference>
<feature type="domain" description="Histidine kinase" evidence="8">
    <location>
        <begin position="851"/>
        <end position="1074"/>
    </location>
</feature>
<dbReference type="InterPro" id="IPR000014">
    <property type="entry name" value="PAS"/>
</dbReference>
<dbReference type="Gene3D" id="3.30.565.10">
    <property type="entry name" value="Histidine kinase-like ATPase, C-terminal domain"/>
    <property type="match status" value="1"/>
</dbReference>
<feature type="transmembrane region" description="Helical" evidence="7">
    <location>
        <begin position="6"/>
        <end position="23"/>
    </location>
</feature>
<proteinExistence type="predicted"/>
<dbReference type="Proteomes" id="UP000178448">
    <property type="component" value="Unassembled WGS sequence"/>
</dbReference>
<comment type="catalytic activity">
    <reaction evidence="1">
        <text>ATP + protein L-histidine = ADP + protein N-phospho-L-histidine.</text>
        <dbReference type="EC" id="2.7.13.3"/>
    </reaction>
</comment>
<dbReference type="CDD" id="cd16922">
    <property type="entry name" value="HATPase_EvgS-ArcB-TorS-like"/>
    <property type="match status" value="1"/>
</dbReference>
<evidence type="ECO:0000256" key="2">
    <source>
        <dbReference type="ARBA" id="ARBA00012438"/>
    </source>
</evidence>
<name>A0A1F5YP67_9BACT</name>
<dbReference type="InterPro" id="IPR036097">
    <property type="entry name" value="HisK_dim/P_sf"/>
</dbReference>
<dbReference type="EMBL" id="MFJD01000010">
    <property type="protein sequence ID" value="OGG01767.1"/>
    <property type="molecule type" value="Genomic_DNA"/>
</dbReference>
<keyword evidence="6" id="KW-0175">Coiled coil</keyword>
<feature type="coiled-coil region" evidence="6">
    <location>
        <begin position="521"/>
        <end position="569"/>
    </location>
</feature>
<evidence type="ECO:0000256" key="4">
    <source>
        <dbReference type="ARBA" id="ARBA00022679"/>
    </source>
</evidence>
<dbReference type="InterPro" id="IPR003594">
    <property type="entry name" value="HATPase_dom"/>
</dbReference>
<dbReference type="STRING" id="1798374.A2Z33_00305"/>
<dbReference type="AlphaFoldDB" id="A0A1F5YP67"/>
<evidence type="ECO:0000313" key="9">
    <source>
        <dbReference type="EMBL" id="OGG01767.1"/>
    </source>
</evidence>
<dbReference type="GO" id="GO:0000155">
    <property type="term" value="F:phosphorelay sensor kinase activity"/>
    <property type="evidence" value="ECO:0007669"/>
    <property type="project" value="InterPro"/>
</dbReference>
<dbReference type="CDD" id="cd00082">
    <property type="entry name" value="HisKA"/>
    <property type="match status" value="1"/>
</dbReference>
<dbReference type="Pfam" id="PF13426">
    <property type="entry name" value="PAS_9"/>
    <property type="match status" value="2"/>
</dbReference>
<feature type="transmembrane region" description="Helical" evidence="7">
    <location>
        <begin position="60"/>
        <end position="87"/>
    </location>
</feature>
<accession>A0A1F5YP67</accession>
<dbReference type="InterPro" id="IPR005467">
    <property type="entry name" value="His_kinase_dom"/>
</dbReference>
<keyword evidence="3" id="KW-0597">Phosphoprotein</keyword>
<dbReference type="EC" id="2.7.13.3" evidence="2"/>
<dbReference type="InterPro" id="IPR036890">
    <property type="entry name" value="HATPase_C_sf"/>
</dbReference>
<organism evidence="9 10">
    <name type="scientific">Candidatus Gottesmanbacteria bacterium RBG_16_52_11</name>
    <dbReference type="NCBI Taxonomy" id="1798374"/>
    <lineage>
        <taxon>Bacteria</taxon>
        <taxon>Candidatus Gottesmaniibacteriota</taxon>
    </lineage>
</organism>
<dbReference type="SMART" id="SM00388">
    <property type="entry name" value="HisKA"/>
    <property type="match status" value="1"/>
</dbReference>
<evidence type="ECO:0000256" key="3">
    <source>
        <dbReference type="ARBA" id="ARBA00022553"/>
    </source>
</evidence>
<protein>
    <recommendedName>
        <fullName evidence="2">histidine kinase</fullName>
        <ecNumber evidence="2">2.7.13.3</ecNumber>
    </recommendedName>
</protein>
<evidence type="ECO:0000256" key="5">
    <source>
        <dbReference type="ARBA" id="ARBA00022777"/>
    </source>
</evidence>
<dbReference type="Gene3D" id="3.30.450.20">
    <property type="entry name" value="PAS domain"/>
    <property type="match status" value="2"/>
</dbReference>
<evidence type="ECO:0000256" key="1">
    <source>
        <dbReference type="ARBA" id="ARBA00000085"/>
    </source>
</evidence>
<dbReference type="CDD" id="cd00130">
    <property type="entry name" value="PAS"/>
    <property type="match status" value="1"/>
</dbReference>
<dbReference type="GO" id="GO:0009927">
    <property type="term" value="F:histidine phosphotransfer kinase activity"/>
    <property type="evidence" value="ECO:0007669"/>
    <property type="project" value="TreeGrafter"/>
</dbReference>
<dbReference type="Pfam" id="PF02518">
    <property type="entry name" value="HATPase_c"/>
    <property type="match status" value="1"/>
</dbReference>
<dbReference type="PANTHER" id="PTHR43047">
    <property type="entry name" value="TWO-COMPONENT HISTIDINE PROTEIN KINASE"/>
    <property type="match status" value="1"/>
</dbReference>
<dbReference type="SUPFAM" id="SSF55785">
    <property type="entry name" value="PYP-like sensor domain (PAS domain)"/>
    <property type="match status" value="2"/>
</dbReference>
<evidence type="ECO:0000256" key="6">
    <source>
        <dbReference type="SAM" id="Coils"/>
    </source>
</evidence>
<feature type="transmembrane region" description="Helical" evidence="7">
    <location>
        <begin position="133"/>
        <end position="162"/>
    </location>
</feature>
<sequence length="1075" mass="119081">MELPILISYALPVTLLGLWAILGKRKAENPVLILGAAGISVLALGWAIGTDGIVARTGPAMLVVLFESALTGVGLLTLLLMLVYGLSPVHEAKTTKAPTIIIRILGTYGVVLSLILYLFLMTRQSELAISGPAMLTIVGILGLVLVILAMAVIGLGVLVILGQSRPIKFVVALGGGGVILASTAVLWRLAEAAMWPVAGSDIGIRGLLNLPVGLLIAMAVVGLYQARHSGVTSSGTAVRQEPEGEKKPLTLRGSIIAWFLSLFTGYKVAGSNREQYPGQRLILYVFKLITNKEIVREEMALVTSLDQLSDPDRLNLTVQLYLRLEKLILRSVPRITKGQFSRESLHDDIGRHVSLDELPEELRLIFYPKSRQLVSLFELGLREMVVFIIAKIGSQMIDSLFTEIKGLVPLKDIKVTQRGLDFTALNNNLMAYVLDDVITAFRKLYQGFYNTIEGRFGVDMANSVIKVSYHHINRMYGPELSGQYLNVVPDDALKDERMQEMSHETLEFKIKERTSLLEHTSIELENQVRGYEEKNRELETTKQAMMNLLEDAQELEEKLKTERDRATAIVTTIGEGVVVVGSDNSVQFINPTAVTLLELPQASLVGAVWHDLIAVLKEGQPVPKGQWPVDEALRLGKRVIISVADNYSYRLPSGKIIPVTISTTPILKGPDVTGATIVFRDATAEVNSRQIIEKEVADRTAELKEKNRALEDAQVKISEGWIMLQKEKARLSASINSLHLGYIMTDSQGKIIVTNPFVRDILNITSDVTDLDELRRHLVRDIDLRNLHRECLKVKHVIDLKNIHYADKYISVHVTPIMMENSQEVIGTVILVRNVTEAKVLERSRDEFFSIASHELRTPLTSIRGNTSMMLDYFADVLKDPQLHEMVDDIHTSSIRLIDIVSDFLDTSRLELKKTEFKKEVIPLESLVTRTFKEFEGAAHEKGNQLVFNKPDGILPNALADTNRVKQVLINLIGNSMKFTANGRITLSVKPDTQMVEIDITDTGSGIPKNNTNLLFRKFQQAESNILTRDMTKGTGLGLYISKLLVEGMGGRIWLVTSEQGMGSTFAFTLPVAAG</sequence>
<dbReference type="PANTHER" id="PTHR43047:SF72">
    <property type="entry name" value="OSMOSENSING HISTIDINE PROTEIN KINASE SLN1"/>
    <property type="match status" value="1"/>
</dbReference>
<dbReference type="Pfam" id="PF00512">
    <property type="entry name" value="HisKA"/>
    <property type="match status" value="1"/>
</dbReference>
<evidence type="ECO:0000313" key="10">
    <source>
        <dbReference type="Proteomes" id="UP000178448"/>
    </source>
</evidence>